<feature type="region of interest" description="Disordered" evidence="1">
    <location>
        <begin position="1"/>
        <end position="34"/>
    </location>
</feature>
<feature type="transmembrane region" description="Helical" evidence="2">
    <location>
        <begin position="53"/>
        <end position="75"/>
    </location>
</feature>
<reference evidence="3" key="1">
    <citation type="submission" date="2021-01" db="EMBL/GenBank/DDBJ databases">
        <authorList>
            <person name="Corre E."/>
            <person name="Pelletier E."/>
            <person name="Niang G."/>
            <person name="Scheremetjew M."/>
            <person name="Finn R."/>
            <person name="Kale V."/>
            <person name="Holt S."/>
            <person name="Cochrane G."/>
            <person name="Meng A."/>
            <person name="Brown T."/>
            <person name="Cohen L."/>
        </authorList>
    </citation>
    <scope>NUCLEOTIDE SEQUENCE</scope>
    <source>
        <strain evidence="3">CCMP645</strain>
    </source>
</reference>
<feature type="transmembrane region" description="Helical" evidence="2">
    <location>
        <begin position="82"/>
        <end position="103"/>
    </location>
</feature>
<dbReference type="EMBL" id="HBIZ01057644">
    <property type="protein sequence ID" value="CAE0783648.1"/>
    <property type="molecule type" value="Transcribed_RNA"/>
</dbReference>
<gene>
    <name evidence="3" type="ORF">PCAR00345_LOCUS36352</name>
</gene>
<dbReference type="AlphaFoldDB" id="A0A7S4C122"/>
<keyword evidence="2" id="KW-1133">Transmembrane helix</keyword>
<evidence type="ECO:0000313" key="3">
    <source>
        <dbReference type="EMBL" id="CAE0783648.1"/>
    </source>
</evidence>
<dbReference type="Pfam" id="PF08636">
    <property type="entry name" value="Pkr1"/>
    <property type="match status" value="1"/>
</dbReference>
<sequence>MAATQSAGAGGAPKEEKALAQTEQNSTPESPLAGLGLPSWLEELMAPGVGQGVFVTLKLSLVALIVCLLGLLYVIKDPEIRIHLYVFLAMSAVLMVLVIWFVGELQTAKAAKKGAKAE</sequence>
<dbReference type="GO" id="GO:0070072">
    <property type="term" value="P:vacuolar proton-transporting V-type ATPase complex assembly"/>
    <property type="evidence" value="ECO:0007669"/>
    <property type="project" value="InterPro"/>
</dbReference>
<proteinExistence type="predicted"/>
<dbReference type="InterPro" id="IPR013945">
    <property type="entry name" value="Pkr1"/>
</dbReference>
<keyword evidence="2" id="KW-0472">Membrane</keyword>
<evidence type="ECO:0000256" key="2">
    <source>
        <dbReference type="SAM" id="Phobius"/>
    </source>
</evidence>
<protein>
    <submittedName>
        <fullName evidence="3">Uncharacterized protein</fullName>
    </submittedName>
</protein>
<name>A0A7S4C122_CHRCT</name>
<organism evidence="3">
    <name type="scientific">Chrysotila carterae</name>
    <name type="common">Marine alga</name>
    <name type="synonym">Syracosphaera carterae</name>
    <dbReference type="NCBI Taxonomy" id="13221"/>
    <lineage>
        <taxon>Eukaryota</taxon>
        <taxon>Haptista</taxon>
        <taxon>Haptophyta</taxon>
        <taxon>Prymnesiophyceae</taxon>
        <taxon>Isochrysidales</taxon>
        <taxon>Isochrysidaceae</taxon>
        <taxon>Chrysotila</taxon>
    </lineage>
</organism>
<accession>A0A7S4C122</accession>
<keyword evidence="2" id="KW-0812">Transmembrane</keyword>
<evidence type="ECO:0000256" key="1">
    <source>
        <dbReference type="SAM" id="MobiDB-lite"/>
    </source>
</evidence>